<dbReference type="Proteomes" id="UP000053718">
    <property type="component" value="Unassembled WGS sequence"/>
</dbReference>
<dbReference type="AlphaFoldDB" id="A0A094IQE0"/>
<dbReference type="InterPro" id="IPR006148">
    <property type="entry name" value="Glc/Gal-6P_isomerase"/>
</dbReference>
<dbReference type="GO" id="GO:0005975">
    <property type="term" value="P:carbohydrate metabolic process"/>
    <property type="evidence" value="ECO:0007669"/>
    <property type="project" value="UniProtKB-UniRule"/>
</dbReference>
<evidence type="ECO:0000256" key="4">
    <source>
        <dbReference type="ARBA" id="ARBA00010662"/>
    </source>
</evidence>
<dbReference type="InterPro" id="IPR037171">
    <property type="entry name" value="NagB/RpiA_transferase-like"/>
</dbReference>
<name>A0A094IQE0_9GAMM</name>
<protein>
    <recommendedName>
        <fullName evidence="6 7">6-phosphogluconolactonase</fullName>
        <shortName evidence="7">6PGL</shortName>
        <ecNumber evidence="5 7">3.1.1.31</ecNumber>
    </recommendedName>
</protein>
<dbReference type="RefSeq" id="WP_034729765.1">
    <property type="nucleotide sequence ID" value="NZ_JPIN01000001.1"/>
</dbReference>
<keyword evidence="7" id="KW-0378">Hydrolase</keyword>
<keyword evidence="10" id="KW-1185">Reference proteome</keyword>
<dbReference type="OrthoDB" id="9810967at2"/>
<dbReference type="EMBL" id="JPIN01000001">
    <property type="protein sequence ID" value="KFZ29880.1"/>
    <property type="molecule type" value="Genomic_DNA"/>
</dbReference>
<evidence type="ECO:0000259" key="8">
    <source>
        <dbReference type="Pfam" id="PF01182"/>
    </source>
</evidence>
<reference evidence="9 10" key="1">
    <citation type="submission" date="2014-06" db="EMBL/GenBank/DDBJ databases">
        <title>Draft genome sequence of Idiomarina sp. MCCC 1A10513.</title>
        <authorList>
            <person name="Du J."/>
            <person name="Lai Q."/>
            <person name="Shao Z."/>
        </authorList>
    </citation>
    <scope>NUCLEOTIDE SEQUENCE [LARGE SCALE GENOMIC DNA]</scope>
    <source>
        <strain evidence="9 10">MCCC 1A10513</strain>
    </source>
</reference>
<comment type="pathway">
    <text evidence="3 7">Carbohydrate degradation; pentose phosphate pathway; D-ribulose 5-phosphate from D-glucose 6-phosphate (oxidative stage): step 2/3.</text>
</comment>
<comment type="catalytic activity">
    <reaction evidence="1 7">
        <text>6-phospho-D-glucono-1,5-lactone + H2O = 6-phospho-D-gluconate + H(+)</text>
        <dbReference type="Rhea" id="RHEA:12556"/>
        <dbReference type="ChEBI" id="CHEBI:15377"/>
        <dbReference type="ChEBI" id="CHEBI:15378"/>
        <dbReference type="ChEBI" id="CHEBI:57955"/>
        <dbReference type="ChEBI" id="CHEBI:58759"/>
        <dbReference type="EC" id="3.1.1.31"/>
    </reaction>
</comment>
<evidence type="ECO:0000256" key="3">
    <source>
        <dbReference type="ARBA" id="ARBA00004961"/>
    </source>
</evidence>
<comment type="caution">
    <text evidence="9">The sequence shown here is derived from an EMBL/GenBank/DDBJ whole genome shotgun (WGS) entry which is preliminary data.</text>
</comment>
<comment type="function">
    <text evidence="2 7">Hydrolysis of 6-phosphogluconolactone to 6-phosphogluconate.</text>
</comment>
<dbReference type="Pfam" id="PF01182">
    <property type="entry name" value="Glucosamine_iso"/>
    <property type="match status" value="1"/>
</dbReference>
<evidence type="ECO:0000256" key="1">
    <source>
        <dbReference type="ARBA" id="ARBA00000832"/>
    </source>
</evidence>
<dbReference type="Gene3D" id="3.40.50.1360">
    <property type="match status" value="1"/>
</dbReference>
<evidence type="ECO:0000313" key="9">
    <source>
        <dbReference type="EMBL" id="KFZ29880.1"/>
    </source>
</evidence>
<comment type="similarity">
    <text evidence="4 7">Belongs to the glucosamine/galactosamine-6-phosphate isomerase family. 6-phosphogluconolactonase subfamily.</text>
</comment>
<dbReference type="NCBIfam" id="TIGR01198">
    <property type="entry name" value="pgl"/>
    <property type="match status" value="1"/>
</dbReference>
<dbReference type="InterPro" id="IPR005900">
    <property type="entry name" value="6-phosphogluconolactonase_DevB"/>
</dbReference>
<evidence type="ECO:0000256" key="2">
    <source>
        <dbReference type="ARBA" id="ARBA00002681"/>
    </source>
</evidence>
<dbReference type="CDD" id="cd01400">
    <property type="entry name" value="6PGL"/>
    <property type="match status" value="1"/>
</dbReference>
<evidence type="ECO:0000256" key="6">
    <source>
        <dbReference type="ARBA" id="ARBA00020337"/>
    </source>
</evidence>
<feature type="domain" description="Glucosamine/galactosamine-6-phosphate isomerase" evidence="8">
    <location>
        <begin position="12"/>
        <end position="211"/>
    </location>
</feature>
<dbReference type="STRING" id="1517416.IDAT_01960"/>
<dbReference type="UniPathway" id="UPA00115">
    <property type="reaction ID" value="UER00409"/>
</dbReference>
<evidence type="ECO:0000256" key="7">
    <source>
        <dbReference type="RuleBase" id="RU365095"/>
    </source>
</evidence>
<evidence type="ECO:0000256" key="5">
    <source>
        <dbReference type="ARBA" id="ARBA00013198"/>
    </source>
</evidence>
<dbReference type="eggNOG" id="COG0363">
    <property type="taxonomic scope" value="Bacteria"/>
</dbReference>
<sequence length="226" mass="25040">MSFAVQRFQHHVELIDDFSRRICRRLEEAVHERGEAFLVVSGGSTPLLLFKRLAQQVLPWPKITILLADERWVPATDAASNEKMVREQLLQGQAAAANFVSLLTDDDDAFAGEAAVQQRLADLPTFDVVILGMGEDGHTASLFPDSPQLAIGMTTTLPALAVTTPSQPQQRLSLSKQRLLDSRQIYFHLVGANKAATLERAQQQNLPVNDFLQQQQTPVTVMLAEQ</sequence>
<dbReference type="PANTHER" id="PTHR11054:SF0">
    <property type="entry name" value="6-PHOSPHOGLUCONOLACTONASE"/>
    <property type="match status" value="1"/>
</dbReference>
<dbReference type="EC" id="3.1.1.31" evidence="5 7"/>
<dbReference type="InterPro" id="IPR039104">
    <property type="entry name" value="6PGL"/>
</dbReference>
<dbReference type="SUPFAM" id="SSF100950">
    <property type="entry name" value="NagB/RpiA/CoA transferase-like"/>
    <property type="match status" value="1"/>
</dbReference>
<dbReference type="PANTHER" id="PTHR11054">
    <property type="entry name" value="6-PHOSPHOGLUCONOLACTONASE"/>
    <property type="match status" value="1"/>
</dbReference>
<dbReference type="GO" id="GO:0017057">
    <property type="term" value="F:6-phosphogluconolactonase activity"/>
    <property type="evidence" value="ECO:0007669"/>
    <property type="project" value="UniProtKB-UniRule"/>
</dbReference>
<accession>A0A094IQE0</accession>
<proteinExistence type="inferred from homology"/>
<dbReference type="GO" id="GO:0006098">
    <property type="term" value="P:pentose-phosphate shunt"/>
    <property type="evidence" value="ECO:0007669"/>
    <property type="project" value="UniProtKB-UniPathway"/>
</dbReference>
<evidence type="ECO:0000313" key="10">
    <source>
        <dbReference type="Proteomes" id="UP000053718"/>
    </source>
</evidence>
<organism evidence="9 10">
    <name type="scientific">Pseudidiomarina atlantica</name>
    <dbReference type="NCBI Taxonomy" id="1517416"/>
    <lineage>
        <taxon>Bacteria</taxon>
        <taxon>Pseudomonadati</taxon>
        <taxon>Pseudomonadota</taxon>
        <taxon>Gammaproteobacteria</taxon>
        <taxon>Alteromonadales</taxon>
        <taxon>Idiomarinaceae</taxon>
        <taxon>Pseudidiomarina</taxon>
    </lineage>
</organism>
<gene>
    <name evidence="7" type="primary">pgl</name>
    <name evidence="9" type="ORF">IDAT_01960</name>
</gene>